<dbReference type="SUPFAM" id="SSF53335">
    <property type="entry name" value="S-adenosyl-L-methionine-dependent methyltransferases"/>
    <property type="match status" value="1"/>
</dbReference>
<dbReference type="eggNOG" id="KOG2912">
    <property type="taxonomic scope" value="Eukaryota"/>
</dbReference>
<sequence length="379" mass="44387">MHPQNFYRYNPPNFKILANKYPSFYKFIVNKAEKIYNIDWKDPNATREFTRSSGNSIFKDWLNEKLNNLGIDVNNVVKGIDIGTGASSIFPLLGVKLFKNWSFLGLDIDDSSLKFAKKNIELNSLESKISLFKNENKEKILFNYFQANQDEEKNEEVFDFCLCNPPFFNDLSETNINPKSTCTGSANELVTEEKFWITQFKIFTAELSQGNTHRWVMGWIVDDSFQPSCINNNKKLKINNSNDSNYNKNSDFLTRLERRKFYREGLMKEFNNDSSNNKEEIINSLNNHFNKNKIIINDNSRETDTTGKDEKIIECKSFLNNLVNQNLDEEIEFSFRTEIKYSQNKVQSILLKPIEPPEDGNKQIITQIYFISKNYFNQF</sequence>
<reference evidence="4" key="1">
    <citation type="journal article" date="2011" name="Genome Biol.">
        <title>Comparative genomics of the social amoebae Dictyostelium discoideum and Dictyostelium purpureum.</title>
        <authorList>
            <consortium name="US DOE Joint Genome Institute (JGI-PGF)"/>
            <person name="Sucgang R."/>
            <person name="Kuo A."/>
            <person name="Tian X."/>
            <person name="Salerno W."/>
            <person name="Parikh A."/>
            <person name="Feasley C.L."/>
            <person name="Dalin E."/>
            <person name="Tu H."/>
            <person name="Huang E."/>
            <person name="Barry K."/>
            <person name="Lindquist E."/>
            <person name="Shapiro H."/>
            <person name="Bruce D."/>
            <person name="Schmutz J."/>
            <person name="Salamov A."/>
            <person name="Fey P."/>
            <person name="Gaudet P."/>
            <person name="Anjard C."/>
            <person name="Babu M.M."/>
            <person name="Basu S."/>
            <person name="Bushmanova Y."/>
            <person name="van der Wel H."/>
            <person name="Katoh-Kurasawa M."/>
            <person name="Dinh C."/>
            <person name="Coutinho P.M."/>
            <person name="Saito T."/>
            <person name="Elias M."/>
            <person name="Schaap P."/>
            <person name="Kay R.R."/>
            <person name="Henrissat B."/>
            <person name="Eichinger L."/>
            <person name="Rivero F."/>
            <person name="Putnam N.H."/>
            <person name="West C.M."/>
            <person name="Loomis W.F."/>
            <person name="Chisholm R.L."/>
            <person name="Shaulsky G."/>
            <person name="Strassmann J.E."/>
            <person name="Queller D.C."/>
            <person name="Kuspa A."/>
            <person name="Grigoriev I.V."/>
        </authorList>
    </citation>
    <scope>NUCLEOTIDE SEQUENCE [LARGE SCALE GENOMIC DNA]</scope>
    <source>
        <strain evidence="4">QSDP1</strain>
    </source>
</reference>
<evidence type="ECO:0000256" key="2">
    <source>
        <dbReference type="ARBA" id="ARBA00022679"/>
    </source>
</evidence>
<dbReference type="PANTHER" id="PTHR13393">
    <property type="entry name" value="SAM-DEPENDENT METHYLTRANSFERASE"/>
    <property type="match status" value="1"/>
</dbReference>
<dbReference type="GO" id="GO:0070475">
    <property type="term" value="P:rRNA base methylation"/>
    <property type="evidence" value="ECO:0000318"/>
    <property type="project" value="GO_Central"/>
</dbReference>
<dbReference type="GO" id="GO:0052907">
    <property type="term" value="F:23S rRNA (adenine(1618)-N(6))-methyltransferase activity"/>
    <property type="evidence" value="ECO:0000318"/>
    <property type="project" value="GO_Central"/>
</dbReference>
<dbReference type="AlphaFoldDB" id="F0ZJ12"/>
<accession>F0ZJ12</accession>
<dbReference type="Gene3D" id="3.40.50.150">
    <property type="entry name" value="Vaccinia Virus protein VP39"/>
    <property type="match status" value="1"/>
</dbReference>
<keyword evidence="4" id="KW-1185">Reference proteome</keyword>
<dbReference type="RefSeq" id="XP_003287396.1">
    <property type="nucleotide sequence ID" value="XM_003287348.1"/>
</dbReference>
<evidence type="ECO:0008006" key="5">
    <source>
        <dbReference type="Google" id="ProtNLM"/>
    </source>
</evidence>
<evidence type="ECO:0000256" key="1">
    <source>
        <dbReference type="ARBA" id="ARBA00022603"/>
    </source>
</evidence>
<dbReference type="GO" id="GO:0003676">
    <property type="term" value="F:nucleic acid binding"/>
    <property type="evidence" value="ECO:0007669"/>
    <property type="project" value="InterPro"/>
</dbReference>
<protein>
    <recommendedName>
        <fullName evidence="5">U6 small nuclear RNA (adenine-(43)-N(6))-methyltransferase</fullName>
    </recommendedName>
</protein>
<dbReference type="GO" id="GO:0005634">
    <property type="term" value="C:nucleus"/>
    <property type="evidence" value="ECO:0000318"/>
    <property type="project" value="GO_Central"/>
</dbReference>
<dbReference type="EMBL" id="GL871038">
    <property type="protein sequence ID" value="EGC36078.1"/>
    <property type="molecule type" value="Genomic_DNA"/>
</dbReference>
<dbReference type="Pfam" id="PF05971">
    <property type="entry name" value="Methyltransf_10"/>
    <property type="match status" value="1"/>
</dbReference>
<dbReference type="PROSITE" id="PS00092">
    <property type="entry name" value="N6_MTASE"/>
    <property type="match status" value="1"/>
</dbReference>
<dbReference type="InParanoid" id="F0ZJ12"/>
<dbReference type="InterPro" id="IPR002052">
    <property type="entry name" value="DNA_methylase_N6_adenine_CS"/>
</dbReference>
<dbReference type="OMA" id="NEYICEG"/>
<evidence type="ECO:0000313" key="3">
    <source>
        <dbReference type="EMBL" id="EGC36078.1"/>
    </source>
</evidence>
<keyword evidence="2" id="KW-0808">Transferase</keyword>
<gene>
    <name evidence="3" type="ORF">DICPUDRAFT_78256</name>
</gene>
<dbReference type="OrthoDB" id="514248at2759"/>
<dbReference type="FunCoup" id="F0ZJ12">
    <property type="interactions" value="751"/>
</dbReference>
<dbReference type="InterPro" id="IPR029063">
    <property type="entry name" value="SAM-dependent_MTases_sf"/>
</dbReference>
<proteinExistence type="predicted"/>
<dbReference type="KEGG" id="dpp:DICPUDRAFT_78256"/>
<dbReference type="InterPro" id="IPR010286">
    <property type="entry name" value="METTL16/RlmF"/>
</dbReference>
<dbReference type="CDD" id="cd02440">
    <property type="entry name" value="AdoMet_MTases"/>
    <property type="match status" value="1"/>
</dbReference>
<dbReference type="GeneID" id="10501345"/>
<organism evidence="3 4">
    <name type="scientific">Dictyostelium purpureum</name>
    <name type="common">Slime mold</name>
    <dbReference type="NCBI Taxonomy" id="5786"/>
    <lineage>
        <taxon>Eukaryota</taxon>
        <taxon>Amoebozoa</taxon>
        <taxon>Evosea</taxon>
        <taxon>Eumycetozoa</taxon>
        <taxon>Dictyostelia</taxon>
        <taxon>Dictyosteliales</taxon>
        <taxon>Dictyosteliaceae</taxon>
        <taxon>Dictyostelium</taxon>
    </lineage>
</organism>
<dbReference type="PANTHER" id="PTHR13393:SF0">
    <property type="entry name" value="RNA N6-ADENOSINE-METHYLTRANSFERASE METTL16"/>
    <property type="match status" value="1"/>
</dbReference>
<dbReference type="Proteomes" id="UP000001064">
    <property type="component" value="Unassembled WGS sequence"/>
</dbReference>
<evidence type="ECO:0000313" key="4">
    <source>
        <dbReference type="Proteomes" id="UP000001064"/>
    </source>
</evidence>
<keyword evidence="1" id="KW-0489">Methyltransferase</keyword>
<dbReference type="VEuPathDB" id="AmoebaDB:DICPUDRAFT_78256"/>
<name>F0ZJ12_DICPU</name>